<dbReference type="HAMAP" id="MF_00375">
    <property type="entry name" value="HemL_aminotrans_3"/>
    <property type="match status" value="1"/>
</dbReference>
<keyword evidence="9" id="KW-1185">Reference proteome</keyword>
<dbReference type="FunFam" id="3.40.640.10:FF:000021">
    <property type="entry name" value="Glutamate-1-semialdehyde 2,1-aminomutase"/>
    <property type="match status" value="1"/>
</dbReference>
<dbReference type="InterPro" id="IPR015424">
    <property type="entry name" value="PyrdxlP-dep_Trfase"/>
</dbReference>
<dbReference type="InterPro" id="IPR004639">
    <property type="entry name" value="4pyrrol_synth_GluAld_NH2Trfase"/>
</dbReference>
<dbReference type="InterPro" id="IPR049704">
    <property type="entry name" value="Aminotrans_3_PPA_site"/>
</dbReference>
<gene>
    <name evidence="7" type="primary">hemL</name>
    <name evidence="8" type="ORF">HL41_00480</name>
</gene>
<evidence type="ECO:0000256" key="6">
    <source>
        <dbReference type="ARBA" id="ARBA00023244"/>
    </source>
</evidence>
<comment type="similarity">
    <text evidence="3 7">Belongs to the class-III pyridoxal-phosphate-dependent aminotransferase family. HemL subfamily.</text>
</comment>
<protein>
    <recommendedName>
        <fullName evidence="7">Glutamate-1-semialdehyde 2,1-aminomutase</fullName>
        <shortName evidence="7">GSA</shortName>
        <ecNumber evidence="7">5.4.3.8</ecNumber>
    </recommendedName>
    <alternativeName>
        <fullName evidence="7">Glutamate-1-semialdehyde aminotransferase</fullName>
        <shortName evidence="7">GSA-AT</shortName>
    </alternativeName>
</protein>
<keyword evidence="6 7" id="KW-0627">Porphyrin biosynthesis</keyword>
<evidence type="ECO:0000256" key="1">
    <source>
        <dbReference type="ARBA" id="ARBA00001933"/>
    </source>
</evidence>
<dbReference type="SUPFAM" id="SSF53383">
    <property type="entry name" value="PLP-dependent transferases"/>
    <property type="match status" value="1"/>
</dbReference>
<dbReference type="GO" id="GO:0006782">
    <property type="term" value="P:protoporphyrinogen IX biosynthetic process"/>
    <property type="evidence" value="ECO:0007669"/>
    <property type="project" value="UniProtKB-UniRule"/>
</dbReference>
<evidence type="ECO:0000313" key="9">
    <source>
        <dbReference type="Proteomes" id="UP000028481"/>
    </source>
</evidence>
<evidence type="ECO:0000313" key="8">
    <source>
        <dbReference type="EMBL" id="AIH03430.1"/>
    </source>
</evidence>
<dbReference type="Gene3D" id="3.90.1150.10">
    <property type="entry name" value="Aspartate Aminotransferase, domain 1"/>
    <property type="match status" value="1"/>
</dbReference>
<dbReference type="EC" id="5.4.3.8" evidence="7"/>
<comment type="subcellular location">
    <subcellularLocation>
        <location evidence="7">Cytoplasm</location>
    </subcellularLocation>
</comment>
<dbReference type="InterPro" id="IPR015422">
    <property type="entry name" value="PyrdxlP-dep_Trfase_small"/>
</dbReference>
<dbReference type="GO" id="GO:0030170">
    <property type="term" value="F:pyridoxal phosphate binding"/>
    <property type="evidence" value="ECO:0007669"/>
    <property type="project" value="InterPro"/>
</dbReference>
<dbReference type="Gene3D" id="3.40.640.10">
    <property type="entry name" value="Type I PLP-dependent aspartate aminotransferase-like (Major domain)"/>
    <property type="match status" value="1"/>
</dbReference>
<dbReference type="OrthoDB" id="9807885at2"/>
<dbReference type="NCBIfam" id="NF000818">
    <property type="entry name" value="PRK00062.1"/>
    <property type="match status" value="1"/>
</dbReference>
<feature type="modified residue" description="N6-(pyridoxal phosphate)lysine" evidence="7">
    <location>
        <position position="267"/>
    </location>
</feature>
<proteinExistence type="inferred from homology"/>
<dbReference type="AlphaFoldDB" id="A0A075WR53"/>
<comment type="subunit">
    <text evidence="7">Homodimer.</text>
</comment>
<dbReference type="PaxDb" id="289377-HL41_00480"/>
<dbReference type="PANTHER" id="PTHR43713">
    <property type="entry name" value="GLUTAMATE-1-SEMIALDEHYDE 2,1-AMINOMUTASE"/>
    <property type="match status" value="1"/>
</dbReference>
<dbReference type="NCBIfam" id="TIGR00713">
    <property type="entry name" value="hemL"/>
    <property type="match status" value="1"/>
</dbReference>
<keyword evidence="5 7" id="KW-0413">Isomerase</keyword>
<accession>A0A075WR53</accession>
<dbReference type="GO" id="GO:0042286">
    <property type="term" value="F:glutamate-1-semialdehyde 2,1-aminomutase activity"/>
    <property type="evidence" value="ECO:0007669"/>
    <property type="project" value="UniProtKB-UniRule"/>
</dbReference>
<dbReference type="HOGENOM" id="CLU_016922_1_5_0"/>
<dbReference type="InterPro" id="IPR005814">
    <property type="entry name" value="Aminotrans_3"/>
</dbReference>
<dbReference type="InterPro" id="IPR015421">
    <property type="entry name" value="PyrdxlP-dep_Trfase_major"/>
</dbReference>
<evidence type="ECO:0000256" key="2">
    <source>
        <dbReference type="ARBA" id="ARBA00004819"/>
    </source>
</evidence>
<evidence type="ECO:0000256" key="7">
    <source>
        <dbReference type="HAMAP-Rule" id="MF_00375"/>
    </source>
</evidence>
<dbReference type="Pfam" id="PF00202">
    <property type="entry name" value="Aminotran_3"/>
    <property type="match status" value="1"/>
</dbReference>
<keyword evidence="8" id="KW-0808">Transferase</keyword>
<dbReference type="KEGG" id="tcm:HL41_00480"/>
<evidence type="ECO:0000256" key="3">
    <source>
        <dbReference type="ARBA" id="ARBA00008981"/>
    </source>
</evidence>
<comment type="pathway">
    <text evidence="2">Porphyrin-containing compound metabolism; protoporphyrin-IX biosynthesis; 5-aminolevulinate from L-glutamyl-tRNA(Glu): step 2/2.</text>
</comment>
<keyword evidence="4 7" id="KW-0663">Pyridoxal phosphate</keyword>
<keyword evidence="7" id="KW-0963">Cytoplasm</keyword>
<dbReference type="eggNOG" id="COG0001">
    <property type="taxonomic scope" value="Bacteria"/>
</dbReference>
<organism evidence="8 9">
    <name type="scientific">Thermodesulfobacterium commune DSM 2178</name>
    <dbReference type="NCBI Taxonomy" id="289377"/>
    <lineage>
        <taxon>Bacteria</taxon>
        <taxon>Pseudomonadati</taxon>
        <taxon>Thermodesulfobacteriota</taxon>
        <taxon>Thermodesulfobacteria</taxon>
        <taxon>Thermodesulfobacteriales</taxon>
        <taxon>Thermodesulfobacteriaceae</taxon>
        <taxon>Thermodesulfobacterium</taxon>
    </lineage>
</organism>
<dbReference type="EMBL" id="CP008796">
    <property type="protein sequence ID" value="AIH03430.1"/>
    <property type="molecule type" value="Genomic_DNA"/>
</dbReference>
<evidence type="ECO:0000256" key="4">
    <source>
        <dbReference type="ARBA" id="ARBA00022898"/>
    </source>
</evidence>
<dbReference type="RefSeq" id="WP_038063107.1">
    <property type="nucleotide sequence ID" value="NZ_CP008796.1"/>
</dbReference>
<evidence type="ECO:0000256" key="5">
    <source>
        <dbReference type="ARBA" id="ARBA00023235"/>
    </source>
</evidence>
<dbReference type="PANTHER" id="PTHR43713:SF3">
    <property type="entry name" value="GLUTAMATE-1-SEMIALDEHYDE 2,1-AMINOMUTASE 1, CHLOROPLASTIC-RELATED"/>
    <property type="match status" value="1"/>
</dbReference>
<keyword evidence="8" id="KW-0032">Aminotransferase</keyword>
<reference evidence="8 9" key="1">
    <citation type="journal article" date="2015" name="Genome Announc.">
        <title>Genome Sequence of a Sulfate-Reducing Thermophilic Bacterium, Thermodesulfobacterium commune DSM 2178T (Phylum Thermodesulfobacteria).</title>
        <authorList>
            <person name="Bhatnagar S."/>
            <person name="Badger J.H."/>
            <person name="Madupu R."/>
            <person name="Khouri H.M."/>
            <person name="O'Connor E.M."/>
            <person name="Robb F.T."/>
            <person name="Ward N.L."/>
            <person name="Eisen J.A."/>
        </authorList>
    </citation>
    <scope>NUCLEOTIDE SEQUENCE [LARGE SCALE GENOMIC DNA]</scope>
    <source>
        <strain evidence="8 9">DSM 2178</strain>
    </source>
</reference>
<dbReference type="STRING" id="289377.HL41_00480"/>
<dbReference type="GO" id="GO:0008483">
    <property type="term" value="F:transaminase activity"/>
    <property type="evidence" value="ECO:0007669"/>
    <property type="project" value="UniProtKB-KW"/>
</dbReference>
<comment type="catalytic activity">
    <reaction evidence="7">
        <text>(S)-4-amino-5-oxopentanoate = 5-aminolevulinate</text>
        <dbReference type="Rhea" id="RHEA:14265"/>
        <dbReference type="ChEBI" id="CHEBI:57501"/>
        <dbReference type="ChEBI" id="CHEBI:356416"/>
        <dbReference type="EC" id="5.4.3.8"/>
    </reaction>
</comment>
<dbReference type="PROSITE" id="PS00600">
    <property type="entry name" value="AA_TRANSFER_CLASS_3"/>
    <property type="match status" value="1"/>
</dbReference>
<sequence>MERIRSQLFYKKALEVIPGGVNSPVRACKAVKADPVFFERGEGAYLIDVDGNRYIDYVCSWGPLILGHAHPEVIAGVYFASKRGTSFGAPTWQEVELAELIKNAVPSIEKIRLVNSGTEATMSAIRLARAYTNRKKIIKFEGCYHGHVDALLVKAGSGLATFGIPASPGVPEELTAHTLNLPFNDFEKVKEVFEKFGEEIAAVIVEPVPANMGVIPPKEGFLKFLREITQQYGSLLIFDEVITGFRLGVGGAQEAYGVIPDLTCLGKIIGGGLPVGAYGGKAEIMNLVAPEGPVYQAGTLSGNPIAVAAGLATLKELLKPGTYERLNLMAELLEKGIREALEDLDLNYRLHRVGSMLTLFFTEKEVIDFETALSCDTHLFAEFWQRMLEKGVYLPPSQFEAWFVSLAHKEKEIEKTVEAVYKVLKKLRKD</sequence>
<dbReference type="CDD" id="cd00610">
    <property type="entry name" value="OAT_like"/>
    <property type="match status" value="1"/>
</dbReference>
<dbReference type="Proteomes" id="UP000028481">
    <property type="component" value="Chromosome"/>
</dbReference>
<name>A0A075WR53_9BACT</name>
<comment type="cofactor">
    <cofactor evidence="1 7">
        <name>pyridoxal 5'-phosphate</name>
        <dbReference type="ChEBI" id="CHEBI:597326"/>
    </cofactor>
</comment>
<dbReference type="GO" id="GO:0005737">
    <property type="term" value="C:cytoplasm"/>
    <property type="evidence" value="ECO:0007669"/>
    <property type="project" value="UniProtKB-SubCell"/>
</dbReference>
<dbReference type="UniPathway" id="UPA00251">
    <property type="reaction ID" value="UER00317"/>
</dbReference>